<proteinExistence type="predicted"/>
<sequence>EMAKVVSTICDELESCTDGGICGITIHFPEEDGQIPAESEPADMGAVVIEVVWRGRQDLHVAEVRVVNSSLQKCLNISASACNFLAELQERPDALDMRLGSFPDAMPLGAMRRISLQGYHPAAPHQHLQSRNMKDILLRGSFEIAMLRAPEAQLQVVMPKTLIPLAAIKVESADRRQVQTAQDGWCAVALRPGIQKLRLRHELLGAWKEQSVETSSLQPFFQIPMAMELAVWMTPITITGQ</sequence>
<comment type="caution">
    <text evidence="1">The sequence shown here is derived from an EMBL/GenBank/DDBJ whole genome shotgun (WGS) entry which is preliminary data.</text>
</comment>
<dbReference type="OrthoDB" id="439828at2759"/>
<dbReference type="Proteomes" id="UP000649617">
    <property type="component" value="Unassembled WGS sequence"/>
</dbReference>
<protein>
    <submittedName>
        <fullName evidence="1">Uncharacterized protein</fullName>
    </submittedName>
</protein>
<name>A0A812X337_SYMPI</name>
<reference evidence="1" key="1">
    <citation type="submission" date="2021-02" db="EMBL/GenBank/DDBJ databases">
        <authorList>
            <person name="Dougan E. K."/>
            <person name="Rhodes N."/>
            <person name="Thang M."/>
            <person name="Chan C."/>
        </authorList>
    </citation>
    <scope>NUCLEOTIDE SEQUENCE</scope>
</reference>
<feature type="non-terminal residue" evidence="1">
    <location>
        <position position="241"/>
    </location>
</feature>
<accession>A0A812X337</accession>
<feature type="non-terminal residue" evidence="1">
    <location>
        <position position="1"/>
    </location>
</feature>
<evidence type="ECO:0000313" key="1">
    <source>
        <dbReference type="EMBL" id="CAE7708043.1"/>
    </source>
</evidence>
<gene>
    <name evidence="1" type="ORF">SPIL2461_LOCUS20021</name>
</gene>
<evidence type="ECO:0000313" key="2">
    <source>
        <dbReference type="Proteomes" id="UP000649617"/>
    </source>
</evidence>
<dbReference type="EMBL" id="CAJNIZ010045012">
    <property type="protein sequence ID" value="CAE7708043.1"/>
    <property type="molecule type" value="Genomic_DNA"/>
</dbReference>
<dbReference type="AlphaFoldDB" id="A0A812X337"/>
<keyword evidence="2" id="KW-1185">Reference proteome</keyword>
<organism evidence="1 2">
    <name type="scientific">Symbiodinium pilosum</name>
    <name type="common">Dinoflagellate</name>
    <dbReference type="NCBI Taxonomy" id="2952"/>
    <lineage>
        <taxon>Eukaryota</taxon>
        <taxon>Sar</taxon>
        <taxon>Alveolata</taxon>
        <taxon>Dinophyceae</taxon>
        <taxon>Suessiales</taxon>
        <taxon>Symbiodiniaceae</taxon>
        <taxon>Symbiodinium</taxon>
    </lineage>
</organism>